<reference evidence="2 3" key="1">
    <citation type="submission" date="2012-06" db="EMBL/GenBank/DDBJ databases">
        <title>Finished chromosome of genome of Cylindrospermum stagnale PCC 7417.</title>
        <authorList>
            <consortium name="US DOE Joint Genome Institute"/>
            <person name="Gugger M."/>
            <person name="Coursin T."/>
            <person name="Rippka R."/>
            <person name="Tandeau De Marsac N."/>
            <person name="Huntemann M."/>
            <person name="Wei C.-L."/>
            <person name="Han J."/>
            <person name="Detter J.C."/>
            <person name="Han C."/>
            <person name="Tapia R."/>
            <person name="Chen A."/>
            <person name="Kyrpides N."/>
            <person name="Mavromatis K."/>
            <person name="Markowitz V."/>
            <person name="Szeto E."/>
            <person name="Ivanova N."/>
            <person name="Pagani I."/>
            <person name="Pati A."/>
            <person name="Goodwin L."/>
            <person name="Nordberg H.P."/>
            <person name="Cantor M.N."/>
            <person name="Hua S.X."/>
            <person name="Woyke T."/>
            <person name="Kerfeld C.A."/>
        </authorList>
    </citation>
    <scope>NUCLEOTIDE SEQUENCE [LARGE SCALE GENOMIC DNA]</scope>
    <source>
        <strain evidence="2 3">PCC 7417</strain>
    </source>
</reference>
<dbReference type="RefSeq" id="WP_015210322.1">
    <property type="nucleotide sequence ID" value="NC_019757.1"/>
</dbReference>
<gene>
    <name evidence="2" type="ORF">Cylst_5038</name>
</gene>
<evidence type="ECO:0008006" key="4">
    <source>
        <dbReference type="Google" id="ProtNLM"/>
    </source>
</evidence>
<dbReference type="HOGENOM" id="CLU_116180_0_0_3"/>
<protein>
    <recommendedName>
        <fullName evidence="4">PEP-CTERM exosortase interaction domain-containing protein</fullName>
    </recommendedName>
</protein>
<evidence type="ECO:0000313" key="3">
    <source>
        <dbReference type="Proteomes" id="UP000010475"/>
    </source>
</evidence>
<evidence type="ECO:0000256" key="1">
    <source>
        <dbReference type="SAM" id="SignalP"/>
    </source>
</evidence>
<evidence type="ECO:0000313" key="2">
    <source>
        <dbReference type="EMBL" id="AFZ27087.1"/>
    </source>
</evidence>
<accession>K9X645</accession>
<dbReference type="AlphaFoldDB" id="K9X645"/>
<name>K9X645_9NOST</name>
<organism evidence="2 3">
    <name type="scientific">Cylindrospermum stagnale PCC 7417</name>
    <dbReference type="NCBI Taxonomy" id="56107"/>
    <lineage>
        <taxon>Bacteria</taxon>
        <taxon>Bacillati</taxon>
        <taxon>Cyanobacteriota</taxon>
        <taxon>Cyanophyceae</taxon>
        <taxon>Nostocales</taxon>
        <taxon>Nostocaceae</taxon>
        <taxon>Cylindrospermum</taxon>
    </lineage>
</organism>
<feature type="chain" id="PRO_5003938385" description="PEP-CTERM exosortase interaction domain-containing protein" evidence="1">
    <location>
        <begin position="28"/>
        <end position="204"/>
    </location>
</feature>
<dbReference type="Proteomes" id="UP000010475">
    <property type="component" value="Chromosome"/>
</dbReference>
<keyword evidence="3" id="KW-1185">Reference proteome</keyword>
<dbReference type="OrthoDB" id="487642at2"/>
<dbReference type="EMBL" id="CP003642">
    <property type="protein sequence ID" value="AFZ27087.1"/>
    <property type="molecule type" value="Genomic_DNA"/>
</dbReference>
<dbReference type="eggNOG" id="ENOG50329SN">
    <property type="taxonomic scope" value="Bacteria"/>
</dbReference>
<proteinExistence type="predicted"/>
<keyword evidence="1" id="KW-0732">Signal</keyword>
<feature type="signal peptide" evidence="1">
    <location>
        <begin position="1"/>
        <end position="27"/>
    </location>
</feature>
<sequence>MKNRFLAIAAASTAVLGSAIISAPAHAQFVNTPPNTVNVNLEVPEVLYLKTVSDINLSVAPPELVNGSYTQFGSKYFGSSTSGVINADGSGGVDTTSPFSGTVATGTVSKSVNNVYAVWSNSPRAGGVKITISSASGDLSGPNGSFANLTNVTGSVASTPALGLGTPITTNVTGVPVGFTIQLGGKQSAGQYTGAKINVQAEAP</sequence>
<dbReference type="KEGG" id="csg:Cylst_5038"/>